<dbReference type="PANTHER" id="PTHR36180">
    <property type="entry name" value="DNA-BINDING PROTEIN-RELATED-RELATED"/>
    <property type="match status" value="1"/>
</dbReference>
<proteinExistence type="predicted"/>
<dbReference type="PANTHER" id="PTHR36180:SF2">
    <property type="entry name" value="BRO FAMILY PROTEIN"/>
    <property type="match status" value="1"/>
</dbReference>
<dbReference type="SMART" id="SM01040">
    <property type="entry name" value="Bro-N"/>
    <property type="match status" value="1"/>
</dbReference>
<keyword evidence="3" id="KW-1185">Reference proteome</keyword>
<sequence length="267" mass="30230">MNHLQIFNNAEFGQIRTVEIEGKIYFVGKDVANALGYSNPRDAIARHCKGVVKHDSFKEGGQEVALIPEGDMYRLITHSKLESAERFESWVFDEVLPSLRKTGSYEIPKQDKTKRLPLSSVNMMVKNVMSTLEKARVEPVYVAAEVKRLYTDLGYEVKAPLLTDKEDMPKLYDCTEIAKELGIYSASGKPHNQAVSAIIKKLHIPSSEIVTTAFSRNGHEDVTVQYKPTVLEDVRLWLIENFYPARIPYVDSKGNQKTCTVVYREAV</sequence>
<evidence type="ECO:0000259" key="1">
    <source>
        <dbReference type="PROSITE" id="PS51750"/>
    </source>
</evidence>
<dbReference type="PATRIC" id="fig|999406.3.peg.6205"/>
<comment type="caution">
    <text evidence="2">The sequence shown here is derived from an EMBL/GenBank/DDBJ whole genome shotgun (WGS) entry which is preliminary data.</text>
</comment>
<protein>
    <recommendedName>
        <fullName evidence="1">Bro-N domain-containing protein</fullName>
    </recommendedName>
</protein>
<organism evidence="2 3">
    <name type="scientific">[Clostridium] clostridioforme 90A6</name>
    <dbReference type="NCBI Taxonomy" id="999406"/>
    <lineage>
        <taxon>Bacteria</taxon>
        <taxon>Bacillati</taxon>
        <taxon>Bacillota</taxon>
        <taxon>Clostridia</taxon>
        <taxon>Lachnospirales</taxon>
        <taxon>Lachnospiraceae</taxon>
        <taxon>Enterocloster</taxon>
    </lineage>
</organism>
<dbReference type="Pfam" id="PF02498">
    <property type="entry name" value="Bro-N"/>
    <property type="match status" value="1"/>
</dbReference>
<dbReference type="RefSeq" id="WP_002585307.1">
    <property type="nucleotide sequence ID" value="NZ_KB851032.1"/>
</dbReference>
<dbReference type="PROSITE" id="PS51750">
    <property type="entry name" value="BRO_N"/>
    <property type="match status" value="1"/>
</dbReference>
<name>R0CKD2_9FIRM</name>
<dbReference type="EMBL" id="AGYL01000068">
    <property type="protein sequence ID" value="ENZ57679.1"/>
    <property type="molecule type" value="Genomic_DNA"/>
</dbReference>
<evidence type="ECO:0000313" key="2">
    <source>
        <dbReference type="EMBL" id="ENZ57679.1"/>
    </source>
</evidence>
<dbReference type="HOGENOM" id="CLU_046670_8_0_9"/>
<feature type="domain" description="Bro-N" evidence="1">
    <location>
        <begin position="1"/>
        <end position="103"/>
    </location>
</feature>
<dbReference type="InterPro" id="IPR003497">
    <property type="entry name" value="BRO_N_domain"/>
</dbReference>
<reference evidence="2" key="1">
    <citation type="submission" date="2013-01" db="EMBL/GenBank/DDBJ databases">
        <title>The Genome Sequence of Clostridium clostridioforme 90A6.</title>
        <authorList>
            <consortium name="The Broad Institute Genome Sequencing Platform"/>
            <person name="Earl A."/>
            <person name="Ward D."/>
            <person name="Feldgarden M."/>
            <person name="Gevers D."/>
            <person name="Courvalin P."/>
            <person name="Lambert T."/>
            <person name="Walker B."/>
            <person name="Young S.K."/>
            <person name="Zeng Q."/>
            <person name="Gargeya S."/>
            <person name="Fitzgerald M."/>
            <person name="Haas B."/>
            <person name="Abouelleil A."/>
            <person name="Alvarado L."/>
            <person name="Arachchi H.M."/>
            <person name="Berlin A.M."/>
            <person name="Chapman S.B."/>
            <person name="Dewar J."/>
            <person name="Goldberg J."/>
            <person name="Griggs A."/>
            <person name="Gujja S."/>
            <person name="Hansen M."/>
            <person name="Howarth C."/>
            <person name="Imamovic A."/>
            <person name="Larimer J."/>
            <person name="McCowan C."/>
            <person name="Murphy C."/>
            <person name="Neiman D."/>
            <person name="Pearson M."/>
            <person name="Priest M."/>
            <person name="Roberts A."/>
            <person name="Saif S."/>
            <person name="Shea T."/>
            <person name="Sisk P."/>
            <person name="Sykes S."/>
            <person name="Wortman J."/>
            <person name="Nusbaum C."/>
            <person name="Birren B."/>
        </authorList>
    </citation>
    <scope>NUCLEOTIDE SEQUENCE [LARGE SCALE GENOMIC DNA]</scope>
    <source>
        <strain evidence="2">90A6</strain>
    </source>
</reference>
<dbReference type="AlphaFoldDB" id="R0CKD2"/>
<dbReference type="Proteomes" id="UP000013180">
    <property type="component" value="Unassembled WGS sequence"/>
</dbReference>
<accession>R0CKD2</accession>
<gene>
    <name evidence="2" type="ORF">HMPREF1083_05707</name>
</gene>
<evidence type="ECO:0000313" key="3">
    <source>
        <dbReference type="Proteomes" id="UP000013180"/>
    </source>
</evidence>